<dbReference type="PRINTS" id="PR00081">
    <property type="entry name" value="GDHRDH"/>
</dbReference>
<dbReference type="EMBL" id="MU864390">
    <property type="protein sequence ID" value="KAK4188283.1"/>
    <property type="molecule type" value="Genomic_DNA"/>
</dbReference>
<dbReference type="PANTHER" id="PTHR45458">
    <property type="entry name" value="SHORT-CHAIN DEHYDROGENASE/REDUCTASE SDR"/>
    <property type="match status" value="1"/>
</dbReference>
<reference evidence="1" key="1">
    <citation type="journal article" date="2023" name="Mol. Phylogenet. Evol.">
        <title>Genome-scale phylogeny and comparative genomics of the fungal order Sordariales.</title>
        <authorList>
            <person name="Hensen N."/>
            <person name="Bonometti L."/>
            <person name="Westerberg I."/>
            <person name="Brannstrom I.O."/>
            <person name="Guillou S."/>
            <person name="Cros-Aarteil S."/>
            <person name="Calhoun S."/>
            <person name="Haridas S."/>
            <person name="Kuo A."/>
            <person name="Mondo S."/>
            <person name="Pangilinan J."/>
            <person name="Riley R."/>
            <person name="LaButti K."/>
            <person name="Andreopoulos B."/>
            <person name="Lipzen A."/>
            <person name="Chen C."/>
            <person name="Yan M."/>
            <person name="Daum C."/>
            <person name="Ng V."/>
            <person name="Clum A."/>
            <person name="Steindorff A."/>
            <person name="Ohm R.A."/>
            <person name="Martin F."/>
            <person name="Silar P."/>
            <person name="Natvig D.O."/>
            <person name="Lalanne C."/>
            <person name="Gautier V."/>
            <person name="Ament-Velasquez S.L."/>
            <person name="Kruys A."/>
            <person name="Hutchinson M.I."/>
            <person name="Powell A.J."/>
            <person name="Barry K."/>
            <person name="Miller A.N."/>
            <person name="Grigoriev I.V."/>
            <person name="Debuchy R."/>
            <person name="Gladieux P."/>
            <person name="Hiltunen Thoren M."/>
            <person name="Johannesson H."/>
        </authorList>
    </citation>
    <scope>NUCLEOTIDE SEQUENCE</scope>
    <source>
        <strain evidence="1">PSN309</strain>
    </source>
</reference>
<dbReference type="PANTHER" id="PTHR45458:SF1">
    <property type="entry name" value="SHORT CHAIN DEHYDROGENASE"/>
    <property type="match status" value="1"/>
</dbReference>
<dbReference type="CDD" id="cd05325">
    <property type="entry name" value="carb_red_sniffer_like_SDR_c"/>
    <property type="match status" value="1"/>
</dbReference>
<dbReference type="AlphaFoldDB" id="A0AAN6WTW0"/>
<organism evidence="1 2">
    <name type="scientific">Podospora australis</name>
    <dbReference type="NCBI Taxonomy" id="1536484"/>
    <lineage>
        <taxon>Eukaryota</taxon>
        <taxon>Fungi</taxon>
        <taxon>Dikarya</taxon>
        <taxon>Ascomycota</taxon>
        <taxon>Pezizomycotina</taxon>
        <taxon>Sordariomycetes</taxon>
        <taxon>Sordariomycetidae</taxon>
        <taxon>Sordariales</taxon>
        <taxon>Podosporaceae</taxon>
        <taxon>Podospora</taxon>
    </lineage>
</organism>
<dbReference type="Gene3D" id="3.40.50.720">
    <property type="entry name" value="NAD(P)-binding Rossmann-like Domain"/>
    <property type="match status" value="1"/>
</dbReference>
<dbReference type="GO" id="GO:0016616">
    <property type="term" value="F:oxidoreductase activity, acting on the CH-OH group of donors, NAD or NADP as acceptor"/>
    <property type="evidence" value="ECO:0007669"/>
    <property type="project" value="TreeGrafter"/>
</dbReference>
<accession>A0AAN6WTW0</accession>
<protein>
    <submittedName>
        <fullName evidence="1">Norsolorinic acid ketoreductase</fullName>
    </submittedName>
</protein>
<dbReference type="InterPro" id="IPR002347">
    <property type="entry name" value="SDR_fam"/>
</dbReference>
<gene>
    <name evidence="1" type="ORF">QBC35DRAFT_531839</name>
</gene>
<evidence type="ECO:0000313" key="1">
    <source>
        <dbReference type="EMBL" id="KAK4188283.1"/>
    </source>
</evidence>
<comment type="caution">
    <text evidence="1">The sequence shown here is derived from an EMBL/GenBank/DDBJ whole genome shotgun (WGS) entry which is preliminary data.</text>
</comment>
<sequence length="250" mass="26804">MAENTNTVYLITGANRGIGLTLTTLLLHRPGTTVVATARRLPLPSLDTSSIPASSKLIPILLDESRPEISSATLIPRLVDIAPEIPHINVVIANAGTSTGFKSVRETSDEDILGDFTVNTLGPVRLFRACWPLLQKAEEGKKLVLITSSMGSISMQEPLPGTAYGISKAALNWWGKKASEEYRGKGLVVGVLHPGWVKTKMGQDLADAVGFPEPPLSAEESARAVLAQIDGLDMEKSGKFLSYDGQELSW</sequence>
<name>A0AAN6WTW0_9PEZI</name>
<dbReference type="InterPro" id="IPR052184">
    <property type="entry name" value="SDR_enzymes"/>
</dbReference>
<proteinExistence type="predicted"/>
<dbReference type="Pfam" id="PF00106">
    <property type="entry name" value="adh_short"/>
    <property type="match status" value="1"/>
</dbReference>
<dbReference type="Proteomes" id="UP001302126">
    <property type="component" value="Unassembled WGS sequence"/>
</dbReference>
<keyword evidence="2" id="KW-1185">Reference proteome</keyword>
<reference evidence="1" key="2">
    <citation type="submission" date="2023-05" db="EMBL/GenBank/DDBJ databases">
        <authorList>
            <consortium name="Lawrence Berkeley National Laboratory"/>
            <person name="Steindorff A."/>
            <person name="Hensen N."/>
            <person name="Bonometti L."/>
            <person name="Westerberg I."/>
            <person name="Brannstrom I.O."/>
            <person name="Guillou S."/>
            <person name="Cros-Aarteil S."/>
            <person name="Calhoun S."/>
            <person name="Haridas S."/>
            <person name="Kuo A."/>
            <person name="Mondo S."/>
            <person name="Pangilinan J."/>
            <person name="Riley R."/>
            <person name="Labutti K."/>
            <person name="Andreopoulos B."/>
            <person name="Lipzen A."/>
            <person name="Chen C."/>
            <person name="Yanf M."/>
            <person name="Daum C."/>
            <person name="Ng V."/>
            <person name="Clum A."/>
            <person name="Ohm R."/>
            <person name="Martin F."/>
            <person name="Silar P."/>
            <person name="Natvig D."/>
            <person name="Lalanne C."/>
            <person name="Gautier V."/>
            <person name="Ament-Velasquez S.L."/>
            <person name="Kruys A."/>
            <person name="Hutchinson M.I."/>
            <person name="Powell A.J."/>
            <person name="Barry K."/>
            <person name="Miller A.N."/>
            <person name="Grigoriev I.V."/>
            <person name="Debuchy R."/>
            <person name="Gladieux P."/>
            <person name="Thoren M.H."/>
            <person name="Johannesson H."/>
        </authorList>
    </citation>
    <scope>NUCLEOTIDE SEQUENCE</scope>
    <source>
        <strain evidence="1">PSN309</strain>
    </source>
</reference>
<evidence type="ECO:0000313" key="2">
    <source>
        <dbReference type="Proteomes" id="UP001302126"/>
    </source>
</evidence>
<dbReference type="InterPro" id="IPR036291">
    <property type="entry name" value="NAD(P)-bd_dom_sf"/>
</dbReference>
<dbReference type="SUPFAM" id="SSF51735">
    <property type="entry name" value="NAD(P)-binding Rossmann-fold domains"/>
    <property type="match status" value="1"/>
</dbReference>